<evidence type="ECO:0000313" key="7">
    <source>
        <dbReference type="Proteomes" id="UP001197378"/>
    </source>
</evidence>
<evidence type="ECO:0000256" key="4">
    <source>
        <dbReference type="ARBA" id="ARBA00023118"/>
    </source>
</evidence>
<dbReference type="Pfam" id="PF26305">
    <property type="entry name" value="CD_NTase_C"/>
    <property type="match status" value="1"/>
</dbReference>
<evidence type="ECO:0000256" key="2">
    <source>
        <dbReference type="ARBA" id="ARBA00022695"/>
    </source>
</evidence>
<gene>
    <name evidence="6" type="ORF">HFQ13_10165</name>
</gene>
<sequence>MPTFEHRRYTGQKTSDASDVFLSGVAFNPDSGGLIKNWPQQNYDNGVAKNSEAGRRYKRVIRILKRLRDRMQEDRVPEANDVASFLIECLVWNAPVEAFQHDTYSADLRYVVADIWNRTRKDEDCLEWGEVNELKYLFCSTQSWSRPQANNFLQAVWDYVGFK</sequence>
<dbReference type="Proteomes" id="UP001197378">
    <property type="component" value="Unassembled WGS sequence"/>
</dbReference>
<dbReference type="AlphaFoldDB" id="A0AAE3CK64"/>
<evidence type="ECO:0000256" key="3">
    <source>
        <dbReference type="ARBA" id="ARBA00022741"/>
    </source>
</evidence>
<keyword evidence="4" id="KW-0051">Antiviral defense</keyword>
<keyword evidence="3" id="KW-0547">Nucleotide-binding</keyword>
<keyword evidence="1" id="KW-0808">Transferase</keyword>
<keyword evidence="7" id="KW-1185">Reference proteome</keyword>
<reference evidence="6" key="1">
    <citation type="journal article" date="2021" name="ISME J.">
        <title>Genomic evolution of the class Acidithiobacillia: deep-branching Proteobacteria living in extreme acidic conditions.</title>
        <authorList>
            <person name="Moya-Beltran A."/>
            <person name="Beard S."/>
            <person name="Rojas-Villalobos C."/>
            <person name="Issotta F."/>
            <person name="Gallardo Y."/>
            <person name="Ulloa R."/>
            <person name="Giaveno A."/>
            <person name="Degli Esposti M."/>
            <person name="Johnson D.B."/>
            <person name="Quatrini R."/>
        </authorList>
    </citation>
    <scope>NUCLEOTIDE SEQUENCE</scope>
    <source>
        <strain evidence="6">VAN18-1</strain>
    </source>
</reference>
<feature type="domain" description="cGAS/DncV-like nucleotidyltransferase C-terminal helical" evidence="5">
    <location>
        <begin position="44"/>
        <end position="160"/>
    </location>
</feature>
<organism evidence="6 7">
    <name type="scientific">Igneacidithiobacillus copahuensis</name>
    <dbReference type="NCBI Taxonomy" id="2724909"/>
    <lineage>
        <taxon>Bacteria</taxon>
        <taxon>Pseudomonadati</taxon>
        <taxon>Pseudomonadota</taxon>
        <taxon>Acidithiobacillia</taxon>
        <taxon>Acidithiobacillales</taxon>
        <taxon>Acidithiobacillaceae</taxon>
        <taxon>Igneacidithiobacillus</taxon>
    </lineage>
</organism>
<name>A0AAE3CK64_9PROT</name>
<dbReference type="InterPro" id="IPR058909">
    <property type="entry name" value="CD_NTase_C"/>
</dbReference>
<proteinExistence type="predicted"/>
<evidence type="ECO:0000259" key="5">
    <source>
        <dbReference type="Pfam" id="PF26305"/>
    </source>
</evidence>
<keyword evidence="2" id="KW-0548">Nucleotidyltransferase</keyword>
<comment type="caution">
    <text evidence="6">The sequence shown here is derived from an EMBL/GenBank/DDBJ whole genome shotgun (WGS) entry which is preliminary data.</text>
</comment>
<protein>
    <recommendedName>
        <fullName evidence="5">cGAS/DncV-like nucleotidyltransferase C-terminal helical domain-containing protein</fullName>
    </recommendedName>
</protein>
<accession>A0AAE3CK64</accession>
<dbReference type="EMBL" id="JAAXYO010000152">
    <property type="protein sequence ID" value="MBU2788557.1"/>
    <property type="molecule type" value="Genomic_DNA"/>
</dbReference>
<evidence type="ECO:0000256" key="1">
    <source>
        <dbReference type="ARBA" id="ARBA00022679"/>
    </source>
</evidence>
<evidence type="ECO:0000313" key="6">
    <source>
        <dbReference type="EMBL" id="MBU2788557.1"/>
    </source>
</evidence>